<feature type="chain" id="PRO_5046123048" evidence="1">
    <location>
        <begin position="21"/>
        <end position="286"/>
    </location>
</feature>
<keyword evidence="1" id="KW-0732">Signal</keyword>
<reference evidence="2 3" key="1">
    <citation type="submission" date="2024-09" db="EMBL/GenBank/DDBJ databases">
        <authorList>
            <person name="Sun Q."/>
            <person name="Mori K."/>
        </authorList>
    </citation>
    <scope>NUCLEOTIDE SEQUENCE [LARGE SCALE GENOMIC DNA]</scope>
    <source>
        <strain evidence="2 3">CCM 7650</strain>
    </source>
</reference>
<evidence type="ECO:0000313" key="2">
    <source>
        <dbReference type="EMBL" id="MFC0264563.1"/>
    </source>
</evidence>
<sequence length="286" mass="34300">MFRKIVIILLLVQISHAALAQKRKKEKAEDPDSTGVVMDRFMPSTLPILLFDDTEKKEKQKKEKKKIKKNIFFGERTKKGRIKQSFRDQTQTQQFHYTYTNKTVDPYIRDIYWFDKKDNVIRTKDFDPSRGYLLHGPYSRSMEETVLEEGNFYFGTKHGIWLSFDNRSVLLDKLHYSEGWPKDSRVSYYNKANNQIEQLTPIEYELKEGNFYHFYEDGQIAVSGEYHYGEKVGLWTEYWNNKSKVIRKREVQYQETPFTKNFRPYIRAEWDKDGNLIYRNEIRAGN</sequence>
<organism evidence="2 3">
    <name type="scientific">Fontibacter flavus</name>
    <dbReference type="NCBI Taxonomy" id="654838"/>
    <lineage>
        <taxon>Bacteria</taxon>
        <taxon>Pseudomonadati</taxon>
        <taxon>Bacteroidota</taxon>
        <taxon>Cytophagia</taxon>
        <taxon>Cytophagales</taxon>
        <taxon>Cyclobacteriaceae</taxon>
        <taxon>Fontibacter</taxon>
    </lineage>
</organism>
<evidence type="ECO:0000256" key="1">
    <source>
        <dbReference type="SAM" id="SignalP"/>
    </source>
</evidence>
<dbReference type="RefSeq" id="WP_382389128.1">
    <property type="nucleotide sequence ID" value="NZ_JBHLWI010000068.1"/>
</dbReference>
<dbReference type="SUPFAM" id="SSF82185">
    <property type="entry name" value="Histone H3 K4-specific methyltransferase SET7/9 N-terminal domain"/>
    <property type="match status" value="1"/>
</dbReference>
<proteinExistence type="predicted"/>
<protein>
    <submittedName>
        <fullName evidence="2">Toxin-antitoxin system YwqK family antitoxin</fullName>
    </submittedName>
</protein>
<gene>
    <name evidence="2" type="ORF">ACFFIP_17885</name>
</gene>
<feature type="signal peptide" evidence="1">
    <location>
        <begin position="1"/>
        <end position="20"/>
    </location>
</feature>
<keyword evidence="3" id="KW-1185">Reference proteome</keyword>
<dbReference type="Proteomes" id="UP001589797">
    <property type="component" value="Unassembled WGS sequence"/>
</dbReference>
<accession>A0ABV6FXF9</accession>
<evidence type="ECO:0000313" key="3">
    <source>
        <dbReference type="Proteomes" id="UP001589797"/>
    </source>
</evidence>
<comment type="caution">
    <text evidence="2">The sequence shown here is derived from an EMBL/GenBank/DDBJ whole genome shotgun (WGS) entry which is preliminary data.</text>
</comment>
<dbReference type="EMBL" id="JBHLWI010000068">
    <property type="protein sequence ID" value="MFC0264563.1"/>
    <property type="molecule type" value="Genomic_DNA"/>
</dbReference>
<name>A0ABV6FXF9_9BACT</name>